<sequence length="554" mass="61529">MVKQRRVALPSYVSDADRYDNGKSGKRQLGKMRFAALVLFVLASTALTMMIFQHSKKHSKSRPKSSKSSVDVKDRSFGRASDQTFRSRLARGDDGREGDLVHLTLKDVFAYFPPQAAPPEDSIGDILGLLFISSDQPQGCTPIGEKIIWTTSPVISPVTLKEVKAEYDLAPEIEEVLRGVDADGVSEACLWSFGRCERNAGSNCAPEKKYLAVIMDGRPYPSGTKARRLSGRTLVSNAGHEQGNAYHFVFDYMYSIYQIGGGVGRINSVIMNQLGVRERGMSRFFKALRDTVGGMDVNGDEGWWIIERAYVSFGTTRPLCVKGGGCNSKEENMIKILRTGFQGMSRCSSEIGTGDAQGSLDVIVNTVVLPRANRRTLLDPEVIGVFEQFGEVMVFEDALTGDYTPADFFEAGCGSDFNIVVGVHGANMANVLNVARPEKTCVIEIVKETLHQNPRIGGLYAPIMGAIPVAMYESFLVPDSCDDDGYIDTGGKCYHDQVDFAQHWKPRGRASFWDGRWRREYEAEHRDDNVFVVRQAFEKFAQRFVEECKRRIDG</sequence>
<evidence type="ECO:0000256" key="1">
    <source>
        <dbReference type="SAM" id="MobiDB-lite"/>
    </source>
</evidence>
<dbReference type="OrthoDB" id="10406321at2759"/>
<feature type="compositionally biased region" description="Basic residues" evidence="1">
    <location>
        <begin position="54"/>
        <end position="65"/>
    </location>
</feature>
<keyword evidence="4" id="KW-1185">Reference proteome</keyword>
<proteinExistence type="predicted"/>
<gene>
    <name evidence="3" type="ORF">TrST_g11549</name>
</gene>
<reference evidence="4" key="1">
    <citation type="journal article" date="2023" name="Commun. Biol.">
        <title>Genome analysis of Parmales, the sister group of diatoms, reveals the evolutionary specialization of diatoms from phago-mixotrophs to photoautotrophs.</title>
        <authorList>
            <person name="Ban H."/>
            <person name="Sato S."/>
            <person name="Yoshikawa S."/>
            <person name="Yamada K."/>
            <person name="Nakamura Y."/>
            <person name="Ichinomiya M."/>
            <person name="Sato N."/>
            <person name="Blanc-Mathieu R."/>
            <person name="Endo H."/>
            <person name="Kuwata A."/>
            <person name="Ogata H."/>
        </authorList>
    </citation>
    <scope>NUCLEOTIDE SEQUENCE [LARGE SCALE GENOMIC DNA]</scope>
    <source>
        <strain evidence="4">NIES 3701</strain>
    </source>
</reference>
<dbReference type="AlphaFoldDB" id="A0A9W7C2B8"/>
<organism evidence="3 4">
    <name type="scientific">Triparma strigata</name>
    <dbReference type="NCBI Taxonomy" id="1606541"/>
    <lineage>
        <taxon>Eukaryota</taxon>
        <taxon>Sar</taxon>
        <taxon>Stramenopiles</taxon>
        <taxon>Ochrophyta</taxon>
        <taxon>Bolidophyceae</taxon>
        <taxon>Parmales</taxon>
        <taxon>Triparmaceae</taxon>
        <taxon>Triparma</taxon>
    </lineage>
</organism>
<name>A0A9W7C2B8_9STRA</name>
<accession>A0A9W7C2B8</accession>
<keyword evidence="2" id="KW-0472">Membrane</keyword>
<keyword evidence="2" id="KW-1133">Transmembrane helix</keyword>
<evidence type="ECO:0000256" key="2">
    <source>
        <dbReference type="SAM" id="Phobius"/>
    </source>
</evidence>
<dbReference type="EMBL" id="BRXY01000580">
    <property type="protein sequence ID" value="GMI01445.1"/>
    <property type="molecule type" value="Genomic_DNA"/>
</dbReference>
<keyword evidence="2" id="KW-0812">Transmembrane</keyword>
<evidence type="ECO:0000313" key="3">
    <source>
        <dbReference type="EMBL" id="GMI01445.1"/>
    </source>
</evidence>
<dbReference type="Proteomes" id="UP001165085">
    <property type="component" value="Unassembled WGS sequence"/>
</dbReference>
<evidence type="ECO:0000313" key="4">
    <source>
        <dbReference type="Proteomes" id="UP001165085"/>
    </source>
</evidence>
<protein>
    <submittedName>
        <fullName evidence="3">Uncharacterized protein</fullName>
    </submittedName>
</protein>
<feature type="transmembrane region" description="Helical" evidence="2">
    <location>
        <begin position="34"/>
        <end position="52"/>
    </location>
</feature>
<comment type="caution">
    <text evidence="3">The sequence shown here is derived from an EMBL/GenBank/DDBJ whole genome shotgun (WGS) entry which is preliminary data.</text>
</comment>
<feature type="region of interest" description="Disordered" evidence="1">
    <location>
        <begin position="54"/>
        <end position="75"/>
    </location>
</feature>